<dbReference type="RefSeq" id="XP_028322753.1">
    <property type="nucleotide sequence ID" value="XM_028466952.1"/>
</dbReference>
<evidence type="ECO:0000256" key="6">
    <source>
        <dbReference type="ARBA" id="ARBA00040276"/>
    </source>
</evidence>
<dbReference type="GO" id="GO:0006693">
    <property type="term" value="P:prostaglandin metabolic process"/>
    <property type="evidence" value="ECO:0007669"/>
    <property type="project" value="UniProtKB-KW"/>
</dbReference>
<comment type="catalytic activity">
    <reaction evidence="14">
        <text>(11R)-hydroxy-(5Z,8Z,12E,14Z)-eicosatetraenoate + NAD(+) = 11-oxo-(5Z,8Z,12E,14Z)-eicosatetraenoate + NADH + H(+)</text>
        <dbReference type="Rhea" id="RHEA:48640"/>
        <dbReference type="ChEBI" id="CHEBI:15378"/>
        <dbReference type="ChEBI" id="CHEBI:57540"/>
        <dbReference type="ChEBI" id="CHEBI:57945"/>
        <dbReference type="ChEBI" id="CHEBI:78836"/>
        <dbReference type="ChEBI" id="CHEBI:90697"/>
    </reaction>
    <physiologicalReaction direction="left-to-right" evidence="14">
        <dbReference type="Rhea" id="RHEA:48641"/>
    </physiologicalReaction>
</comment>
<dbReference type="PROSITE" id="PS00061">
    <property type="entry name" value="ADH_SHORT"/>
    <property type="match status" value="1"/>
</dbReference>
<evidence type="ECO:0000256" key="22">
    <source>
        <dbReference type="ARBA" id="ARBA00049188"/>
    </source>
</evidence>
<keyword evidence="25" id="KW-1185">Reference proteome</keyword>
<comment type="catalytic activity">
    <reaction evidence="13">
        <text>15-oxo-(5S,6R)-dihydroxy-(7E,9E,11Z)-eicosatrienoate + NADH + H(+) = (5S,6R,15S)-trihydroxy-(7E,9E,11Z)-eicosatrienoate + NAD(+)</text>
        <dbReference type="Rhea" id="RHEA:41596"/>
        <dbReference type="ChEBI" id="CHEBI:15378"/>
        <dbReference type="ChEBI" id="CHEBI:57540"/>
        <dbReference type="ChEBI" id="CHEBI:57945"/>
        <dbReference type="ChEBI" id="CHEBI:78325"/>
        <dbReference type="ChEBI" id="CHEBI:78329"/>
    </reaction>
    <physiologicalReaction direction="left-to-right" evidence="13">
        <dbReference type="Rhea" id="RHEA:41597"/>
    </physiologicalReaction>
</comment>
<comment type="catalytic activity">
    <reaction evidence="15">
        <text>resolvin D1 + NAD(+) = 17-oxoresolvin D1 + NADH + H(+)</text>
        <dbReference type="Rhea" id="RHEA:50128"/>
        <dbReference type="ChEBI" id="CHEBI:15378"/>
        <dbReference type="ChEBI" id="CHEBI:57540"/>
        <dbReference type="ChEBI" id="CHEBI:57945"/>
        <dbReference type="ChEBI" id="CHEBI:132079"/>
        <dbReference type="ChEBI" id="CHEBI:132081"/>
    </reaction>
    <physiologicalReaction direction="left-to-right" evidence="15">
        <dbReference type="Rhea" id="RHEA:50129"/>
    </physiologicalReaction>
</comment>
<evidence type="ECO:0000256" key="8">
    <source>
        <dbReference type="ARBA" id="ARBA00042026"/>
    </source>
</evidence>
<evidence type="ECO:0000256" key="17">
    <source>
        <dbReference type="ARBA" id="ARBA00048535"/>
    </source>
</evidence>
<comment type="catalytic activity">
    <reaction evidence="17">
        <text>lipoxin A4 + NAD(+) = 15-oxo-(5S,6R)-dihydroxy-(7E,9E,11Z,13E)-eicosatetraenoate + NADH + H(+)</text>
        <dbReference type="Rhea" id="RHEA:41572"/>
        <dbReference type="ChEBI" id="CHEBI:15378"/>
        <dbReference type="ChEBI" id="CHEBI:57540"/>
        <dbReference type="ChEBI" id="CHEBI:57945"/>
        <dbReference type="ChEBI" id="CHEBI:67026"/>
        <dbReference type="ChEBI" id="CHEBI:78311"/>
    </reaction>
    <physiologicalReaction direction="left-to-right" evidence="17">
        <dbReference type="Rhea" id="RHEA:41573"/>
    </physiologicalReaction>
</comment>
<evidence type="ECO:0000256" key="16">
    <source>
        <dbReference type="ARBA" id="ARBA00048393"/>
    </source>
</evidence>
<evidence type="ECO:0000256" key="4">
    <source>
        <dbReference type="ARBA" id="ARBA00038968"/>
    </source>
</evidence>
<evidence type="ECO:0000256" key="9">
    <source>
        <dbReference type="ARBA" id="ARBA00045705"/>
    </source>
</evidence>
<evidence type="ECO:0000313" key="24">
    <source>
        <dbReference type="Ensembl" id="ENSGWIP00000046341.1"/>
    </source>
</evidence>
<evidence type="ECO:0000256" key="19">
    <source>
        <dbReference type="ARBA" id="ARBA00048739"/>
    </source>
</evidence>
<evidence type="ECO:0000256" key="14">
    <source>
        <dbReference type="ARBA" id="ARBA00048144"/>
    </source>
</evidence>
<dbReference type="PRINTS" id="PR00080">
    <property type="entry name" value="SDRFAMILY"/>
</dbReference>
<dbReference type="FunFam" id="3.40.50.720:FF:000149">
    <property type="entry name" value="15-hydroxyprostaglandin dehydrogenase [NAD(+)]"/>
    <property type="match status" value="1"/>
</dbReference>
<comment type="catalytic activity">
    <reaction evidence="19">
        <text>prostaglandin E2 + NAD(+) = 15-oxoprostaglandin E2 + NADH + H(+)</text>
        <dbReference type="Rhea" id="RHEA:11876"/>
        <dbReference type="ChEBI" id="CHEBI:15378"/>
        <dbReference type="ChEBI" id="CHEBI:57400"/>
        <dbReference type="ChEBI" id="CHEBI:57540"/>
        <dbReference type="ChEBI" id="CHEBI:57945"/>
        <dbReference type="ChEBI" id="CHEBI:606564"/>
        <dbReference type="EC" id="1.1.1.141"/>
    </reaction>
    <physiologicalReaction direction="left-to-right" evidence="19">
        <dbReference type="Rhea" id="RHEA:11877"/>
    </physiologicalReaction>
</comment>
<comment type="catalytic activity">
    <reaction evidence="11">
        <text>resolvin D1 + NAD(+) = 8-oxoresolvin D1 + NADH + H(+)</text>
        <dbReference type="Rhea" id="RHEA:50124"/>
        <dbReference type="ChEBI" id="CHEBI:15378"/>
        <dbReference type="ChEBI" id="CHEBI:57540"/>
        <dbReference type="ChEBI" id="CHEBI:57945"/>
        <dbReference type="ChEBI" id="CHEBI:132079"/>
        <dbReference type="ChEBI" id="CHEBI:132080"/>
    </reaction>
    <physiologicalReaction direction="left-to-right" evidence="11">
        <dbReference type="Rhea" id="RHEA:50125"/>
    </physiologicalReaction>
</comment>
<evidence type="ECO:0000256" key="23">
    <source>
        <dbReference type="RuleBase" id="RU000363"/>
    </source>
</evidence>
<comment type="catalytic activity">
    <reaction evidence="12">
        <text>14-hydroxy-(4Z,7Z,10Z,12E,16Z,19Z)-docosahexaenoate + NAD(+) = 14-oxo-(4Z,7Z,10Z,12E,16Z,19Z)-docosahexaenoate + NADH + H(+)</text>
        <dbReference type="Rhea" id="RHEA:48952"/>
        <dbReference type="ChEBI" id="CHEBI:15378"/>
        <dbReference type="ChEBI" id="CHEBI:57540"/>
        <dbReference type="ChEBI" id="CHEBI:57945"/>
        <dbReference type="ChEBI" id="CHEBI:90866"/>
        <dbReference type="ChEBI" id="CHEBI:90867"/>
    </reaction>
    <physiologicalReaction direction="left-to-right" evidence="12">
        <dbReference type="Rhea" id="RHEA:48953"/>
    </physiologicalReaction>
</comment>
<dbReference type="CDD" id="cd05323">
    <property type="entry name" value="ADH_SDR_c_like"/>
    <property type="match status" value="1"/>
</dbReference>
<evidence type="ECO:0000256" key="21">
    <source>
        <dbReference type="ARBA" id="ARBA00049151"/>
    </source>
</evidence>
<comment type="catalytic activity">
    <reaction evidence="10">
        <text>prostaglandin E1 + NAD(+) = 15-oxoprostaglandin E1 + NADH + H(+)</text>
        <dbReference type="Rhea" id="RHEA:16477"/>
        <dbReference type="ChEBI" id="CHEBI:15378"/>
        <dbReference type="ChEBI" id="CHEBI:57397"/>
        <dbReference type="ChEBI" id="CHEBI:57401"/>
        <dbReference type="ChEBI" id="CHEBI:57540"/>
        <dbReference type="ChEBI" id="CHEBI:57945"/>
    </reaction>
    <physiologicalReaction direction="left-to-right" evidence="10">
        <dbReference type="Rhea" id="RHEA:16478"/>
    </physiologicalReaction>
</comment>
<dbReference type="GO" id="GO:0005737">
    <property type="term" value="C:cytoplasm"/>
    <property type="evidence" value="ECO:0007669"/>
    <property type="project" value="TreeGrafter"/>
</dbReference>
<reference evidence="24" key="3">
    <citation type="submission" date="2025-09" db="UniProtKB">
        <authorList>
            <consortium name="Ensembl"/>
        </authorList>
    </citation>
    <scope>IDENTIFICATION</scope>
</reference>
<dbReference type="Ensembl" id="ENSGWIT00000050160.1">
    <property type="protein sequence ID" value="ENSGWIP00000046341.1"/>
    <property type="gene ID" value="ENSGWIG00000022904.1"/>
</dbReference>
<comment type="catalytic activity">
    <reaction evidence="20">
        <text>resolvin D2 + NAD(+) = 16-oxoresolvin D2 + NADH + H(+)</text>
        <dbReference type="Rhea" id="RHEA:53588"/>
        <dbReference type="ChEBI" id="CHEBI:15378"/>
        <dbReference type="ChEBI" id="CHEBI:57540"/>
        <dbReference type="ChEBI" id="CHEBI:57945"/>
        <dbReference type="ChEBI" id="CHEBI:133367"/>
        <dbReference type="ChEBI" id="CHEBI:137498"/>
    </reaction>
    <physiologicalReaction direction="left-to-right" evidence="20">
        <dbReference type="Rhea" id="RHEA:53589"/>
    </physiologicalReaction>
</comment>
<dbReference type="Pfam" id="PF00106">
    <property type="entry name" value="adh_short"/>
    <property type="match status" value="1"/>
</dbReference>
<dbReference type="SUPFAM" id="SSF51735">
    <property type="entry name" value="NAD(P)-binding Rossmann-fold domains"/>
    <property type="match status" value="1"/>
</dbReference>
<proteinExistence type="inferred from homology"/>
<comment type="catalytic activity">
    <reaction evidence="16">
        <text>resolvin D2 + NAD(+) = 7-oxoresolvin D2 + NADH + H(+)</text>
        <dbReference type="Rhea" id="RHEA:53584"/>
        <dbReference type="ChEBI" id="CHEBI:15378"/>
        <dbReference type="ChEBI" id="CHEBI:57540"/>
        <dbReference type="ChEBI" id="CHEBI:57945"/>
        <dbReference type="ChEBI" id="CHEBI:133367"/>
        <dbReference type="ChEBI" id="CHEBI:137497"/>
    </reaction>
    <physiologicalReaction direction="left-to-right" evidence="16">
        <dbReference type="Rhea" id="RHEA:53585"/>
    </physiologicalReaction>
</comment>
<dbReference type="GO" id="GO:0016404">
    <property type="term" value="F:15-hydroxyprostaglandin dehydrogenase (NAD+) activity"/>
    <property type="evidence" value="ECO:0007669"/>
    <property type="project" value="UniProtKB-EC"/>
</dbReference>
<evidence type="ECO:0000256" key="11">
    <source>
        <dbReference type="ARBA" id="ARBA00047672"/>
    </source>
</evidence>
<comment type="function">
    <text evidence="9">Catalyzes the NAD-dependent dehydrogenation (oxidation) of a broad array of hydroxylated polyunsaturated fatty acids (mainly eicosanoids and docosanoids, including prostaglandins, lipoxins and resolvins), yielding their corresponding keto (oxo) metabolites. Decreases the levels of the pro-proliferative prostaglandins such as prostaglandin E2 (whose activity is increased in cancer because of an increase in the expression of cyclooxygenase 2) and generates oxo-fatty acid products that can profoundly influence cell function by abrogating pro-inflammatory cytokine expression. Converts resolvins E1, D1 and D2 to their oxo products, which represents a mode of resolvin inactivation. Resolvin E1 plays important roles during the resolution phase of acute inflammation, while resolvins D1 and D2 have a unique role in obesity-induced adipose inflammation.</text>
</comment>
<keyword evidence="2" id="KW-0644">Prostaglandin metabolism</keyword>
<keyword evidence="2" id="KW-0276">Fatty acid metabolism</keyword>
<reference evidence="24" key="2">
    <citation type="submission" date="2025-08" db="UniProtKB">
        <authorList>
            <consortium name="Ensembl"/>
        </authorList>
    </citation>
    <scope>IDENTIFICATION</scope>
</reference>
<dbReference type="PANTHER" id="PTHR44229:SF5">
    <property type="entry name" value="15-HYDROXYPROSTAGLANDIN DEHYDROGENASE [NAD(+)]"/>
    <property type="match status" value="1"/>
</dbReference>
<evidence type="ECO:0000256" key="1">
    <source>
        <dbReference type="ARBA" id="ARBA00006484"/>
    </source>
</evidence>
<name>A0A8C5HIR7_GOUWI</name>
<evidence type="ECO:0000313" key="25">
    <source>
        <dbReference type="Proteomes" id="UP000694680"/>
    </source>
</evidence>
<dbReference type="GO" id="GO:0047034">
    <property type="term" value="F:15-hydroxyicosatetraenoate dehydrogenase activity"/>
    <property type="evidence" value="ECO:0007669"/>
    <property type="project" value="UniProtKB-EC"/>
</dbReference>
<gene>
    <name evidence="24" type="primary">LOC114475827</name>
</gene>
<evidence type="ECO:0000256" key="20">
    <source>
        <dbReference type="ARBA" id="ARBA00048921"/>
    </source>
</evidence>
<dbReference type="EC" id="1.1.1.141" evidence="4"/>
<evidence type="ECO:0000256" key="10">
    <source>
        <dbReference type="ARBA" id="ARBA00047325"/>
    </source>
</evidence>
<evidence type="ECO:0000256" key="13">
    <source>
        <dbReference type="ARBA" id="ARBA00048140"/>
    </source>
</evidence>
<dbReference type="PRINTS" id="PR00081">
    <property type="entry name" value="GDHRDH"/>
</dbReference>
<dbReference type="OrthoDB" id="37659at2759"/>
<evidence type="ECO:0000256" key="12">
    <source>
        <dbReference type="ARBA" id="ARBA00048008"/>
    </source>
</evidence>
<dbReference type="AlphaFoldDB" id="A0A8C5HIR7"/>
<evidence type="ECO:0000256" key="7">
    <source>
        <dbReference type="ARBA" id="ARBA00041812"/>
    </source>
</evidence>
<accession>A0A8C5HIR7</accession>
<keyword evidence="3" id="KW-0560">Oxidoreductase</keyword>
<dbReference type="EC" id="1.1.1.232" evidence="5"/>
<comment type="catalytic activity">
    <reaction evidence="18">
        <text>prostaglandin A1 + NAD(+) = 15-oxo-prostaglandin A1 + NADH + H(+)</text>
        <dbReference type="Rhea" id="RHEA:41263"/>
        <dbReference type="ChEBI" id="CHEBI:15378"/>
        <dbReference type="ChEBI" id="CHEBI:57398"/>
        <dbReference type="ChEBI" id="CHEBI:57540"/>
        <dbReference type="ChEBI" id="CHEBI:57945"/>
        <dbReference type="ChEBI" id="CHEBI:85072"/>
    </reaction>
    <physiologicalReaction direction="left-to-right" evidence="18">
        <dbReference type="Rhea" id="RHEA:41264"/>
    </physiologicalReaction>
</comment>
<evidence type="ECO:0000256" key="5">
    <source>
        <dbReference type="ARBA" id="ARBA00039060"/>
    </source>
</evidence>
<dbReference type="Gene3D" id="3.40.50.720">
    <property type="entry name" value="NAD(P)-binding Rossmann-like Domain"/>
    <property type="match status" value="1"/>
</dbReference>
<dbReference type="PANTHER" id="PTHR44229">
    <property type="entry name" value="15-HYDROXYPROSTAGLANDIN DEHYDROGENASE [NAD(+)]"/>
    <property type="match status" value="1"/>
</dbReference>
<organism evidence="24 25">
    <name type="scientific">Gouania willdenowi</name>
    <name type="common">Blunt-snouted clingfish</name>
    <name type="synonym">Lepadogaster willdenowi</name>
    <dbReference type="NCBI Taxonomy" id="441366"/>
    <lineage>
        <taxon>Eukaryota</taxon>
        <taxon>Metazoa</taxon>
        <taxon>Chordata</taxon>
        <taxon>Craniata</taxon>
        <taxon>Vertebrata</taxon>
        <taxon>Euteleostomi</taxon>
        <taxon>Actinopterygii</taxon>
        <taxon>Neopterygii</taxon>
        <taxon>Teleostei</taxon>
        <taxon>Neoteleostei</taxon>
        <taxon>Acanthomorphata</taxon>
        <taxon>Ovalentaria</taxon>
        <taxon>Blenniimorphae</taxon>
        <taxon>Blenniiformes</taxon>
        <taxon>Gobiesocoidei</taxon>
        <taxon>Gobiesocidae</taxon>
        <taxon>Gobiesocinae</taxon>
        <taxon>Gouania</taxon>
    </lineage>
</organism>
<evidence type="ECO:0000256" key="18">
    <source>
        <dbReference type="ARBA" id="ARBA00048611"/>
    </source>
</evidence>
<dbReference type="InterPro" id="IPR020904">
    <property type="entry name" value="Sc_DH/Rdtase_CS"/>
</dbReference>
<dbReference type="GeneID" id="114475827"/>
<dbReference type="Proteomes" id="UP000694680">
    <property type="component" value="Chromosome 14"/>
</dbReference>
<evidence type="ECO:0000256" key="2">
    <source>
        <dbReference type="ARBA" id="ARBA00022501"/>
    </source>
</evidence>
<evidence type="ECO:0000256" key="15">
    <source>
        <dbReference type="ARBA" id="ARBA00048170"/>
    </source>
</evidence>
<dbReference type="InterPro" id="IPR002347">
    <property type="entry name" value="SDR_fam"/>
</dbReference>
<sequence>MSLSGKTALVTGAAMGIGRAMVEIILKNGAKVAMLDINKAAGENLKEEMDKQYDWDKTVFLVCDVESDEQFKAAFQKATDTFGGIDILCNNAGILNEAEWEKTISVNLMGVIRGTYLAMEQMNKQSGGQGGVIINTSSLAGLQTFPSFPVYTATKHAVVGFTRAMAAASVLSGYGVRLNALCPAFVHTNLTSDIQSKLGQFSHLMDGTQQLVDKYGITSVSQVAECLLELLTDETKNGEALMVFKTGKTYATFPSI</sequence>
<keyword evidence="2" id="KW-0443">Lipid metabolism</keyword>
<comment type="catalytic activity">
    <reaction evidence="22">
        <text>resolvin E1 + NAD(+) = 18-oxo-resolvin E1 + NADH + H(+)</text>
        <dbReference type="Rhea" id="RHEA:49244"/>
        <dbReference type="ChEBI" id="CHEBI:15378"/>
        <dbReference type="ChEBI" id="CHEBI:57540"/>
        <dbReference type="ChEBI" id="CHEBI:57945"/>
        <dbReference type="ChEBI" id="CHEBI:91000"/>
        <dbReference type="ChEBI" id="CHEBI:91001"/>
    </reaction>
    <physiologicalReaction direction="left-to-right" evidence="22">
        <dbReference type="Rhea" id="RHEA:49245"/>
    </physiologicalReaction>
</comment>
<protein>
    <recommendedName>
        <fullName evidence="6">15-hydroxyprostaglandin dehydrogenase [NAD(+)]</fullName>
        <ecNumber evidence="4">1.1.1.141</ecNumber>
        <ecNumber evidence="5">1.1.1.232</ecNumber>
    </recommendedName>
    <alternativeName>
        <fullName evidence="8">Eicosanoid/docosanoid dehydrogenase [NAD(+)]</fullName>
    </alternativeName>
    <alternativeName>
        <fullName evidence="7">Prostaglandin dehydrogenase 1</fullName>
    </alternativeName>
</protein>
<comment type="catalytic activity">
    <reaction evidence="21">
        <text>(15S)-hydroxy-(5Z,8Z,11Z,13E)-eicosatetraenoate + NAD(+) = 15-oxo-(5Z,8Z,11Z,13E)-eicosatetraenoate + NADH + H(+)</text>
        <dbReference type="Rhea" id="RHEA:23260"/>
        <dbReference type="ChEBI" id="CHEBI:15378"/>
        <dbReference type="ChEBI" id="CHEBI:57409"/>
        <dbReference type="ChEBI" id="CHEBI:57410"/>
        <dbReference type="ChEBI" id="CHEBI:57540"/>
        <dbReference type="ChEBI" id="CHEBI:57945"/>
        <dbReference type="EC" id="1.1.1.232"/>
    </reaction>
    <physiologicalReaction direction="left-to-right" evidence="21">
        <dbReference type="Rhea" id="RHEA:23261"/>
    </physiologicalReaction>
</comment>
<evidence type="ECO:0000256" key="3">
    <source>
        <dbReference type="ARBA" id="ARBA00023002"/>
    </source>
</evidence>
<comment type="similarity">
    <text evidence="1 23">Belongs to the short-chain dehydrogenases/reductases (SDR) family.</text>
</comment>
<dbReference type="InterPro" id="IPR036291">
    <property type="entry name" value="NAD(P)-bd_dom_sf"/>
</dbReference>
<reference evidence="24" key="1">
    <citation type="submission" date="2020-06" db="EMBL/GenBank/DDBJ databases">
        <authorList>
            <consortium name="Wellcome Sanger Institute Data Sharing"/>
        </authorList>
    </citation>
    <scope>NUCLEOTIDE SEQUENCE [LARGE SCALE GENOMIC DNA]</scope>
</reference>